<evidence type="ECO:0000256" key="6">
    <source>
        <dbReference type="ARBA" id="ARBA00023136"/>
    </source>
</evidence>
<dbReference type="InterPro" id="IPR036942">
    <property type="entry name" value="Beta-barrel_TonB_sf"/>
</dbReference>
<sequence>MILVAKTLAQRRAFIAWFLGFTFSLIPVLSEAQEYGTITGKVTDAKFGEPLPFVRIQVLDSKLGTVSQTDGRYSFRVPPGEYTLRVSSIGFLPVTEKVKVGAGETVVKDFVLTETFAQAQEIVVTGTRRSDRTVTESPAPIDIITAKEIRQMGQVETNQILQFLVPSYNFPRPSITDGTDHVRPATLRGMGPDQVLVLLNGKRRHTSALVNVNGSIGRGAAAVDLNAIPASAIERIEILRDGAAAQYGSDAISGVINIILKKDAPTNFSVQFGQNTEGDGRVLQADFSHSFRIGDNGFLNISGELRDRGFTNRSGRDERQLYPLINGNPDPRETSANRINHRFGDAATTDGMFFFNLSTPISGTFAAYGFGGFSYRRGDATGFFRPPQDDRVARSRDANGNIVALHPDGFLPAIRTNIYDFSLSAGLEGKAGIWNLNFGAVHGRNYFDFNVANSNNASLGAIVSPQDAPILGLPVGAPTPTSAYAGTISFFQTTVNADASAQLYWGLKAPLNLSFGAEYRNDQYGIREGEPASYMRGRGPDTLVLRADGTRGGLAAAGIQVFPGFQPVDAKSIGRNSVALYAEAEQNLTDNFLLNLAGRFENFSDFGSTINGKAALRFEFIKGYAIRGSVSTGFRAPSMQQIGFSTVSTNFIGGVPFEIKTFTVDDPVARALGAKPLKPERTLNLAGGLTLDPSPNLSVTIDYYNIAVTDRIVLSGNFIGTAIRDFLARNGFSGVGGGRFFTNAIDTRTQGFDVVARYTADLGQYGLLRFTAGFNYTQNQITNINTPTPPELGNLNETLIDRIERFRIERGQPQTNLNLMLNYSYGDFALMLRTVRFGEVAAPAFGQLPEINPTITINNVIYPDVTVFDQTFGARWITDIDVSYRFFNKLTIAVGGTNIFNVYPDRTILIPNNANSGRILPYSGISPFGFNGAHFYSRVSYAL</sequence>
<evidence type="ECO:0000259" key="10">
    <source>
        <dbReference type="Pfam" id="PF00593"/>
    </source>
</evidence>
<dbReference type="EMBL" id="PHFL01000060">
    <property type="protein sequence ID" value="RFM23645.1"/>
    <property type="molecule type" value="Genomic_DNA"/>
</dbReference>
<dbReference type="Proteomes" id="UP000266389">
    <property type="component" value="Unassembled WGS sequence"/>
</dbReference>
<gene>
    <name evidence="12" type="ORF">D0433_09755</name>
</gene>
<keyword evidence="7 8" id="KW-0998">Cell outer membrane</keyword>
<dbReference type="Gene3D" id="2.170.130.10">
    <property type="entry name" value="TonB-dependent receptor, plug domain"/>
    <property type="match status" value="1"/>
</dbReference>
<evidence type="ECO:0000256" key="2">
    <source>
        <dbReference type="ARBA" id="ARBA00022448"/>
    </source>
</evidence>
<evidence type="ECO:0000259" key="11">
    <source>
        <dbReference type="Pfam" id="PF07715"/>
    </source>
</evidence>
<comment type="similarity">
    <text evidence="8 9">Belongs to the TonB-dependent receptor family.</text>
</comment>
<keyword evidence="4 8" id="KW-0812">Transmembrane</keyword>
<comment type="subcellular location">
    <subcellularLocation>
        <location evidence="1 8">Cell outer membrane</location>
        <topology evidence="1 8">Multi-pass membrane protein</topology>
    </subcellularLocation>
</comment>
<name>A0A395LYR7_9BACT</name>
<evidence type="ECO:0000256" key="5">
    <source>
        <dbReference type="ARBA" id="ARBA00023077"/>
    </source>
</evidence>
<feature type="domain" description="TonB-dependent receptor-like beta-barrel" evidence="10">
    <location>
        <begin position="364"/>
        <end position="899"/>
    </location>
</feature>
<dbReference type="SUPFAM" id="SSF49464">
    <property type="entry name" value="Carboxypeptidase regulatory domain-like"/>
    <property type="match status" value="1"/>
</dbReference>
<dbReference type="AlphaFoldDB" id="A0A395LYR7"/>
<dbReference type="GO" id="GO:0009279">
    <property type="term" value="C:cell outer membrane"/>
    <property type="evidence" value="ECO:0007669"/>
    <property type="project" value="UniProtKB-SubCell"/>
</dbReference>
<evidence type="ECO:0000256" key="7">
    <source>
        <dbReference type="ARBA" id="ARBA00023237"/>
    </source>
</evidence>
<keyword evidence="12" id="KW-0675">Receptor</keyword>
<dbReference type="Pfam" id="PF13620">
    <property type="entry name" value="CarboxypepD_reg"/>
    <property type="match status" value="1"/>
</dbReference>
<evidence type="ECO:0000256" key="9">
    <source>
        <dbReference type="RuleBase" id="RU003357"/>
    </source>
</evidence>
<feature type="domain" description="TonB-dependent receptor plug" evidence="11">
    <location>
        <begin position="135"/>
        <end position="255"/>
    </location>
</feature>
<organism evidence="12 13">
    <name type="scientific">Candidatus Thermochlorobacter aerophilus</name>
    <dbReference type="NCBI Taxonomy" id="1868324"/>
    <lineage>
        <taxon>Bacteria</taxon>
        <taxon>Pseudomonadati</taxon>
        <taxon>Chlorobiota</taxon>
        <taxon>Chlorobiia</taxon>
        <taxon>Chlorobiales</taxon>
        <taxon>Candidatus Thermochlorobacteriaceae</taxon>
        <taxon>Candidatus Thermochlorobacter</taxon>
    </lineage>
</organism>
<dbReference type="PANTHER" id="PTHR47234:SF3">
    <property type="entry name" value="SECRETIN_TONB SHORT N-TERMINAL DOMAIN-CONTAINING PROTEIN"/>
    <property type="match status" value="1"/>
</dbReference>
<dbReference type="InterPro" id="IPR012910">
    <property type="entry name" value="Plug_dom"/>
</dbReference>
<dbReference type="Pfam" id="PF07715">
    <property type="entry name" value="Plug"/>
    <property type="match status" value="1"/>
</dbReference>
<reference evidence="12 13" key="1">
    <citation type="journal article" date="2011" name="ISME J.">
        <title>Community ecology of hot spring cyanobacterial mats: predominant populations and their functional potential.</title>
        <authorList>
            <person name="Klatt C.G."/>
            <person name="Wood J.M."/>
            <person name="Rusch D.B."/>
            <person name="Bateson M.M."/>
            <person name="Hamamura N."/>
            <person name="Heidelberg J.F."/>
            <person name="Grossman A.R."/>
            <person name="Bhaya D."/>
            <person name="Cohan F.M."/>
            <person name="Kuhl M."/>
            <person name="Bryant D.A."/>
            <person name="Ward D.M."/>
        </authorList>
    </citation>
    <scope>NUCLEOTIDE SEQUENCE [LARGE SCALE GENOMIC DNA]</scope>
    <source>
        <strain evidence="12">OS</strain>
    </source>
</reference>
<dbReference type="Pfam" id="PF00593">
    <property type="entry name" value="TonB_dep_Rec_b-barrel"/>
    <property type="match status" value="1"/>
</dbReference>
<keyword evidence="2 8" id="KW-0813">Transport</keyword>
<dbReference type="CDD" id="cd01347">
    <property type="entry name" value="ligand_gated_channel"/>
    <property type="match status" value="1"/>
</dbReference>
<evidence type="ECO:0000313" key="12">
    <source>
        <dbReference type="EMBL" id="RFM23645.1"/>
    </source>
</evidence>
<dbReference type="InterPro" id="IPR000531">
    <property type="entry name" value="Beta-barrel_TonB"/>
</dbReference>
<dbReference type="PROSITE" id="PS52016">
    <property type="entry name" value="TONB_DEPENDENT_REC_3"/>
    <property type="match status" value="1"/>
</dbReference>
<dbReference type="Gene3D" id="2.60.40.1120">
    <property type="entry name" value="Carboxypeptidase-like, regulatory domain"/>
    <property type="match status" value="1"/>
</dbReference>
<dbReference type="PANTHER" id="PTHR47234">
    <property type="match status" value="1"/>
</dbReference>
<evidence type="ECO:0000256" key="3">
    <source>
        <dbReference type="ARBA" id="ARBA00022452"/>
    </source>
</evidence>
<comment type="caution">
    <text evidence="12">The sequence shown here is derived from an EMBL/GenBank/DDBJ whole genome shotgun (WGS) entry which is preliminary data.</text>
</comment>
<dbReference type="SUPFAM" id="SSF56935">
    <property type="entry name" value="Porins"/>
    <property type="match status" value="1"/>
</dbReference>
<evidence type="ECO:0000256" key="4">
    <source>
        <dbReference type="ARBA" id="ARBA00022692"/>
    </source>
</evidence>
<evidence type="ECO:0000313" key="13">
    <source>
        <dbReference type="Proteomes" id="UP000266389"/>
    </source>
</evidence>
<dbReference type="InterPro" id="IPR008969">
    <property type="entry name" value="CarboxyPept-like_regulatory"/>
</dbReference>
<proteinExistence type="inferred from homology"/>
<keyword evidence="5 9" id="KW-0798">TonB box</keyword>
<dbReference type="Gene3D" id="2.40.170.20">
    <property type="entry name" value="TonB-dependent receptor, beta-barrel domain"/>
    <property type="match status" value="1"/>
</dbReference>
<accession>A0A395LYR7</accession>
<keyword evidence="6 8" id="KW-0472">Membrane</keyword>
<dbReference type="InterPro" id="IPR037066">
    <property type="entry name" value="Plug_dom_sf"/>
</dbReference>
<evidence type="ECO:0000256" key="1">
    <source>
        <dbReference type="ARBA" id="ARBA00004571"/>
    </source>
</evidence>
<keyword evidence="3 8" id="KW-1134">Transmembrane beta strand</keyword>
<evidence type="ECO:0000256" key="8">
    <source>
        <dbReference type="PROSITE-ProRule" id="PRU01360"/>
    </source>
</evidence>
<protein>
    <submittedName>
        <fullName evidence="12">TonB-dependent receptor</fullName>
    </submittedName>
</protein>
<dbReference type="InterPro" id="IPR039426">
    <property type="entry name" value="TonB-dep_rcpt-like"/>
</dbReference>